<organism evidence="2 3">
    <name type="scientific">Hanseniaspora valbyensis NRRL Y-1626</name>
    <dbReference type="NCBI Taxonomy" id="766949"/>
    <lineage>
        <taxon>Eukaryota</taxon>
        <taxon>Fungi</taxon>
        <taxon>Dikarya</taxon>
        <taxon>Ascomycota</taxon>
        <taxon>Saccharomycotina</taxon>
        <taxon>Saccharomycetes</taxon>
        <taxon>Saccharomycodales</taxon>
        <taxon>Saccharomycodaceae</taxon>
        <taxon>Hanseniaspora</taxon>
    </lineage>
</organism>
<evidence type="ECO:0000313" key="2">
    <source>
        <dbReference type="EMBL" id="OBA28890.1"/>
    </source>
</evidence>
<comment type="caution">
    <text evidence="2">The sequence shown here is derived from an EMBL/GenBank/DDBJ whole genome shotgun (WGS) entry which is preliminary data.</text>
</comment>
<feature type="domain" description="SRR1-like" evidence="1">
    <location>
        <begin position="42"/>
        <end position="275"/>
    </location>
</feature>
<dbReference type="EMBL" id="LXPE01000002">
    <property type="protein sequence ID" value="OBA28890.1"/>
    <property type="molecule type" value="Genomic_DNA"/>
</dbReference>
<dbReference type="Pfam" id="PF07985">
    <property type="entry name" value="SRR1"/>
    <property type="match status" value="1"/>
</dbReference>
<sequence length="281" mass="33107">MNDLGITDTKLSLVPTNSIISEKLFNKYNEVVTKSKIFNDIIEQIEFNKIEFESIRCLALGSFFEEIQPLYQLVLLREIILWKSKTIDSQFVISLYDPAFTSSDIDFINNELNDKNQKLTWKYETEQEWEANITSDDLSANEKTLYYIPHGDLHLLEYLFPLIKPKYYLGNYVFDQLLRVNENDQNMKYLVNVKRQCYKTGKISKNELNNDSDDFQQSVKKTKKRINNKLEKEKEIIEPVPLIKLYFKDIQVLTNSHTTIEQGPWLSAFSSLALHEFEKEE</sequence>
<proteinExistence type="predicted"/>
<name>A0A1B7TJF4_9ASCO</name>
<keyword evidence="3" id="KW-1185">Reference proteome</keyword>
<reference evidence="3" key="1">
    <citation type="journal article" date="2016" name="Proc. Natl. Acad. Sci. U.S.A.">
        <title>Comparative genomics of biotechnologically important yeasts.</title>
        <authorList>
            <person name="Riley R."/>
            <person name="Haridas S."/>
            <person name="Wolfe K.H."/>
            <person name="Lopes M.R."/>
            <person name="Hittinger C.T."/>
            <person name="Goeker M."/>
            <person name="Salamov A.A."/>
            <person name="Wisecaver J.H."/>
            <person name="Long T.M."/>
            <person name="Calvey C.H."/>
            <person name="Aerts A.L."/>
            <person name="Barry K.W."/>
            <person name="Choi C."/>
            <person name="Clum A."/>
            <person name="Coughlan A.Y."/>
            <person name="Deshpande S."/>
            <person name="Douglass A.P."/>
            <person name="Hanson S.J."/>
            <person name="Klenk H.-P."/>
            <person name="LaButti K.M."/>
            <person name="Lapidus A."/>
            <person name="Lindquist E.A."/>
            <person name="Lipzen A.M."/>
            <person name="Meier-Kolthoff J.P."/>
            <person name="Ohm R.A."/>
            <person name="Otillar R.P."/>
            <person name="Pangilinan J.L."/>
            <person name="Peng Y."/>
            <person name="Rokas A."/>
            <person name="Rosa C.A."/>
            <person name="Scheuner C."/>
            <person name="Sibirny A.A."/>
            <person name="Slot J.C."/>
            <person name="Stielow J.B."/>
            <person name="Sun H."/>
            <person name="Kurtzman C.P."/>
            <person name="Blackwell M."/>
            <person name="Grigoriev I.V."/>
            <person name="Jeffries T.W."/>
        </authorList>
    </citation>
    <scope>NUCLEOTIDE SEQUENCE [LARGE SCALE GENOMIC DNA]</scope>
    <source>
        <strain evidence="3">NRRL Y-1626</strain>
    </source>
</reference>
<dbReference type="InterPro" id="IPR012942">
    <property type="entry name" value="SRR1-like"/>
</dbReference>
<gene>
    <name evidence="2" type="ORF">HANVADRAFT_520</name>
</gene>
<dbReference type="Proteomes" id="UP000092321">
    <property type="component" value="Unassembled WGS sequence"/>
</dbReference>
<evidence type="ECO:0000313" key="3">
    <source>
        <dbReference type="Proteomes" id="UP000092321"/>
    </source>
</evidence>
<evidence type="ECO:0000259" key="1">
    <source>
        <dbReference type="Pfam" id="PF07985"/>
    </source>
</evidence>
<protein>
    <recommendedName>
        <fullName evidence="1">SRR1-like domain-containing protein</fullName>
    </recommendedName>
</protein>
<accession>A0A1B7TJF4</accession>
<dbReference type="OrthoDB" id="551431at2759"/>
<dbReference type="AlphaFoldDB" id="A0A1B7TJF4"/>